<reference evidence="2 3" key="1">
    <citation type="submission" date="2023-08" db="EMBL/GenBank/DDBJ databases">
        <title>Implementing the SeqCode for naming new Mesorhizobium species isolated from Vachellia karroo root nodules.</title>
        <authorList>
            <person name="Van Lill M."/>
        </authorList>
    </citation>
    <scope>NUCLEOTIDE SEQUENCE [LARGE SCALE GENOMIC DNA]</scope>
    <source>
        <strain evidence="2 3">VK25D</strain>
    </source>
</reference>
<dbReference type="Proteomes" id="UP001285154">
    <property type="component" value="Unassembled WGS sequence"/>
</dbReference>
<accession>A0ABU5A2S6</accession>
<protein>
    <submittedName>
        <fullName evidence="2">Uncharacterized protein</fullName>
    </submittedName>
</protein>
<sequence length="89" mass="9634">MAQNEIGVEAFQTFGGQIQHSAIERLVRWGNVPGDWDALRRSLLDAGTNIWSLLFQAIVMAAAVVAVARDRRARVVLSEGFTPAGKTGP</sequence>
<dbReference type="EMBL" id="JAVIIQ010000003">
    <property type="protein sequence ID" value="MDX8530829.1"/>
    <property type="molecule type" value="Genomic_DNA"/>
</dbReference>
<feature type="transmembrane region" description="Helical" evidence="1">
    <location>
        <begin position="50"/>
        <end position="68"/>
    </location>
</feature>
<organism evidence="2 3">
    <name type="scientific">Mesorhizobium vachelliae</name>
    <dbReference type="NCBI Taxonomy" id="3072309"/>
    <lineage>
        <taxon>Bacteria</taxon>
        <taxon>Pseudomonadati</taxon>
        <taxon>Pseudomonadota</taxon>
        <taxon>Alphaproteobacteria</taxon>
        <taxon>Hyphomicrobiales</taxon>
        <taxon>Phyllobacteriaceae</taxon>
        <taxon>Mesorhizobium</taxon>
    </lineage>
</organism>
<proteinExistence type="predicted"/>
<dbReference type="RefSeq" id="WP_320246228.1">
    <property type="nucleotide sequence ID" value="NZ_JAVIIQ010000003.1"/>
</dbReference>
<evidence type="ECO:0000313" key="2">
    <source>
        <dbReference type="EMBL" id="MDX8530829.1"/>
    </source>
</evidence>
<name>A0ABU5A2S6_9HYPH</name>
<evidence type="ECO:0000313" key="3">
    <source>
        <dbReference type="Proteomes" id="UP001285154"/>
    </source>
</evidence>
<keyword evidence="3" id="KW-1185">Reference proteome</keyword>
<keyword evidence="1" id="KW-0472">Membrane</keyword>
<keyword evidence="1" id="KW-1133">Transmembrane helix</keyword>
<gene>
    <name evidence="2" type="ORF">RFM42_07555</name>
</gene>
<comment type="caution">
    <text evidence="2">The sequence shown here is derived from an EMBL/GenBank/DDBJ whole genome shotgun (WGS) entry which is preliminary data.</text>
</comment>
<keyword evidence="1" id="KW-0812">Transmembrane</keyword>
<evidence type="ECO:0000256" key="1">
    <source>
        <dbReference type="SAM" id="Phobius"/>
    </source>
</evidence>